<dbReference type="InterPro" id="IPR011611">
    <property type="entry name" value="PfkB_dom"/>
</dbReference>
<reference evidence="4 5" key="1">
    <citation type="submission" date="2017-09" db="EMBL/GenBank/DDBJ databases">
        <title>Depth-based differentiation of microbial function through sediment-hosted aquifers and enrichment of novel symbionts in the deep terrestrial subsurface.</title>
        <authorList>
            <person name="Probst A.J."/>
            <person name="Ladd B."/>
            <person name="Jarett J.K."/>
            <person name="Geller-Mcgrath D.E."/>
            <person name="Sieber C.M."/>
            <person name="Emerson J.B."/>
            <person name="Anantharaman K."/>
            <person name="Thomas B.C."/>
            <person name="Malmstrom R."/>
            <person name="Stieglmeier M."/>
            <person name="Klingl A."/>
            <person name="Woyke T."/>
            <person name="Ryan C.M."/>
            <person name="Banfield J.F."/>
        </authorList>
    </citation>
    <scope>NUCLEOTIDE SEQUENCE [LARGE SCALE GENOMIC DNA]</scope>
    <source>
        <strain evidence="4">CG23_combo_of_CG06-09_8_20_14_all_48_7</strain>
    </source>
</reference>
<feature type="non-terminal residue" evidence="4">
    <location>
        <position position="232"/>
    </location>
</feature>
<dbReference type="InterPro" id="IPR052562">
    <property type="entry name" value="Ketohexokinase-related"/>
</dbReference>
<evidence type="ECO:0000313" key="4">
    <source>
        <dbReference type="EMBL" id="PIP16083.1"/>
    </source>
</evidence>
<evidence type="ECO:0000256" key="1">
    <source>
        <dbReference type="ARBA" id="ARBA00022679"/>
    </source>
</evidence>
<dbReference type="AlphaFoldDB" id="A0A2G9YBG4"/>
<gene>
    <name evidence="4" type="ORF">COX46_04390</name>
</gene>
<accession>A0A2G9YBG4</accession>
<dbReference type="EMBL" id="PCRF01000217">
    <property type="protein sequence ID" value="PIP16083.1"/>
    <property type="molecule type" value="Genomic_DNA"/>
</dbReference>
<keyword evidence="1" id="KW-0808">Transferase</keyword>
<dbReference type="PANTHER" id="PTHR42774:SF3">
    <property type="entry name" value="KETOHEXOKINASE"/>
    <property type="match status" value="1"/>
</dbReference>
<protein>
    <recommendedName>
        <fullName evidence="3">Carbohydrate kinase PfkB domain-containing protein</fullName>
    </recommendedName>
</protein>
<dbReference type="Proteomes" id="UP000230392">
    <property type="component" value="Unassembled WGS sequence"/>
</dbReference>
<name>A0A2G9YBG4_9BACT</name>
<dbReference type="Pfam" id="PF00294">
    <property type="entry name" value="PfkB"/>
    <property type="match status" value="1"/>
</dbReference>
<keyword evidence="2" id="KW-0418">Kinase</keyword>
<dbReference type="PRINTS" id="PR00990">
    <property type="entry name" value="RIBOKINASE"/>
</dbReference>
<proteinExistence type="predicted"/>
<evidence type="ECO:0000259" key="3">
    <source>
        <dbReference type="Pfam" id="PF00294"/>
    </source>
</evidence>
<comment type="caution">
    <text evidence="4">The sequence shown here is derived from an EMBL/GenBank/DDBJ whole genome shotgun (WGS) entry which is preliminary data.</text>
</comment>
<dbReference type="Gene3D" id="3.40.1190.20">
    <property type="match status" value="1"/>
</dbReference>
<evidence type="ECO:0000313" key="5">
    <source>
        <dbReference type="Proteomes" id="UP000230392"/>
    </source>
</evidence>
<organism evidence="4 5">
    <name type="scientific">bacterium (Candidatus Ratteibacteria) CG23_combo_of_CG06-09_8_20_14_all_48_7</name>
    <dbReference type="NCBI Taxonomy" id="2014292"/>
    <lineage>
        <taxon>Bacteria</taxon>
        <taxon>Candidatus Ratteibacteria</taxon>
    </lineage>
</organism>
<evidence type="ECO:0000256" key="2">
    <source>
        <dbReference type="ARBA" id="ARBA00022777"/>
    </source>
</evidence>
<dbReference type="GO" id="GO:0016301">
    <property type="term" value="F:kinase activity"/>
    <property type="evidence" value="ECO:0007669"/>
    <property type="project" value="UniProtKB-KW"/>
</dbReference>
<dbReference type="InterPro" id="IPR002139">
    <property type="entry name" value="Ribo/fructo_kinase"/>
</dbReference>
<dbReference type="SUPFAM" id="SSF53613">
    <property type="entry name" value="Ribokinase-like"/>
    <property type="match status" value="1"/>
</dbReference>
<feature type="domain" description="Carbohydrate kinase PfkB" evidence="3">
    <location>
        <begin position="26"/>
        <end position="231"/>
    </location>
</feature>
<sequence>MKKVDVVGLGFCAADFLLVLPLYPNSGERVQARGMSRQGGGEVATALVALARLGSRTSFIGKIGSDDLGKFIVSEFQKEGVETKGMVVEEGKSSLFALCAVEEKTGQRTIFFYHDASLLKPEELNKNLITSSRMLHLDQYETEAGLVAIEWAKEVGVLTTLDVDDLNERTECLVKKADFVIGSEKFSRYFAGEPGKACGQILKFGPKAAVITLGERGCLVKTADEEFITPAF</sequence>
<dbReference type="InterPro" id="IPR029056">
    <property type="entry name" value="Ribokinase-like"/>
</dbReference>
<dbReference type="PANTHER" id="PTHR42774">
    <property type="entry name" value="PHOSPHOTRANSFERASE SYSTEM TRANSPORT PROTEIN"/>
    <property type="match status" value="1"/>
</dbReference>